<organism evidence="1 2">
    <name type="scientific">Halocaridina rubra</name>
    <name type="common">Hawaiian red shrimp</name>
    <dbReference type="NCBI Taxonomy" id="373956"/>
    <lineage>
        <taxon>Eukaryota</taxon>
        <taxon>Metazoa</taxon>
        <taxon>Ecdysozoa</taxon>
        <taxon>Arthropoda</taxon>
        <taxon>Crustacea</taxon>
        <taxon>Multicrustacea</taxon>
        <taxon>Malacostraca</taxon>
        <taxon>Eumalacostraca</taxon>
        <taxon>Eucarida</taxon>
        <taxon>Decapoda</taxon>
        <taxon>Pleocyemata</taxon>
        <taxon>Caridea</taxon>
        <taxon>Atyoidea</taxon>
        <taxon>Atyidae</taxon>
        <taxon>Halocaridina</taxon>
    </lineage>
</organism>
<evidence type="ECO:0000313" key="2">
    <source>
        <dbReference type="Proteomes" id="UP001381693"/>
    </source>
</evidence>
<gene>
    <name evidence="1" type="ORF">SK128_024994</name>
</gene>
<comment type="caution">
    <text evidence="1">The sequence shown here is derived from an EMBL/GenBank/DDBJ whole genome shotgun (WGS) entry which is preliminary data.</text>
</comment>
<reference evidence="1 2" key="1">
    <citation type="submission" date="2023-11" db="EMBL/GenBank/DDBJ databases">
        <title>Halocaridina rubra genome assembly.</title>
        <authorList>
            <person name="Smith C."/>
        </authorList>
    </citation>
    <scope>NUCLEOTIDE SEQUENCE [LARGE SCALE GENOMIC DNA]</scope>
    <source>
        <strain evidence="1">EP-1</strain>
        <tissue evidence="1">Whole</tissue>
    </source>
</reference>
<sequence>MELAANSAHAQRGGVTTQLAAGAVHVLPSKEKLHYKGHSDSVFVRTCESEVVVQSVAFPQEFKLTLEIYFAQKDRLPVPELGTMPEYISVNDYISEVKDDISSPPTSNFVSKMLLCRQTVNELEEVREPSIWYSNLIF</sequence>
<name>A0AAN8WTU8_HALRR</name>
<accession>A0AAN8WTU8</accession>
<dbReference type="AlphaFoldDB" id="A0AAN8WTU8"/>
<proteinExistence type="predicted"/>
<dbReference type="EMBL" id="JAXCGZ010019304">
    <property type="protein sequence ID" value="KAK7066244.1"/>
    <property type="molecule type" value="Genomic_DNA"/>
</dbReference>
<protein>
    <submittedName>
        <fullName evidence="1">Uncharacterized protein</fullName>
    </submittedName>
</protein>
<dbReference type="Proteomes" id="UP001381693">
    <property type="component" value="Unassembled WGS sequence"/>
</dbReference>
<evidence type="ECO:0000313" key="1">
    <source>
        <dbReference type="EMBL" id="KAK7066244.1"/>
    </source>
</evidence>
<keyword evidence="2" id="KW-1185">Reference proteome</keyword>